<sequence>MTMDTKTIIIAAAVAVTNIGTIIVVAVTLWKTGKLMRKYQEETNKEQKQTDDSWHSWRLWLPQDGKTDAIDEEAGAGRQEDNMKSTTANEH</sequence>
<organism evidence="3 4">
    <name type="scientific">Bombiscardovia coagulans</name>
    <dbReference type="NCBI Taxonomy" id="686666"/>
    <lineage>
        <taxon>Bacteria</taxon>
        <taxon>Bacillati</taxon>
        <taxon>Actinomycetota</taxon>
        <taxon>Actinomycetes</taxon>
        <taxon>Bifidobacteriales</taxon>
        <taxon>Bifidobacteriaceae</taxon>
        <taxon>Bombiscardovia</taxon>
    </lineage>
</organism>
<keyword evidence="2" id="KW-1133">Transmembrane helix</keyword>
<feature type="region of interest" description="Disordered" evidence="1">
    <location>
        <begin position="68"/>
        <end position="91"/>
    </location>
</feature>
<reference evidence="3 4" key="1">
    <citation type="journal article" date="2017" name="BMC Genomics">
        <title>Comparative genomic and phylogenomic analyses of the Bifidobacteriaceae family.</title>
        <authorList>
            <person name="Lugli G.A."/>
            <person name="Milani C."/>
            <person name="Turroni F."/>
            <person name="Duranti S."/>
            <person name="Mancabelli L."/>
            <person name="Mangifesta M."/>
            <person name="Ferrario C."/>
            <person name="Modesto M."/>
            <person name="Mattarelli P."/>
            <person name="Jiri K."/>
            <person name="van Sinderen D."/>
            <person name="Ventura M."/>
        </authorList>
    </citation>
    <scope>NUCLEOTIDE SEQUENCE [LARGE SCALE GENOMIC DNA]</scope>
    <source>
        <strain evidence="3 4">DSM 22924</strain>
    </source>
</reference>
<gene>
    <name evidence="3" type="ORF">BOCO_0990</name>
</gene>
<feature type="transmembrane region" description="Helical" evidence="2">
    <location>
        <begin position="6"/>
        <end position="30"/>
    </location>
</feature>
<protein>
    <submittedName>
        <fullName evidence="3">Uncharacterized protein</fullName>
    </submittedName>
</protein>
<name>A0A261EQQ0_9BIFI</name>
<accession>A0A261EQQ0</accession>
<feature type="compositionally biased region" description="Basic and acidic residues" evidence="1">
    <location>
        <begin position="78"/>
        <end position="91"/>
    </location>
</feature>
<evidence type="ECO:0000256" key="1">
    <source>
        <dbReference type="SAM" id="MobiDB-lite"/>
    </source>
</evidence>
<evidence type="ECO:0000313" key="3">
    <source>
        <dbReference type="EMBL" id="OZG49181.1"/>
    </source>
</evidence>
<keyword evidence="2" id="KW-0812">Transmembrane</keyword>
<keyword evidence="2" id="KW-0472">Membrane</keyword>
<dbReference type="Proteomes" id="UP000216004">
    <property type="component" value="Unassembled WGS sequence"/>
</dbReference>
<dbReference type="EMBL" id="MWWS01000005">
    <property type="protein sequence ID" value="OZG49181.1"/>
    <property type="molecule type" value="Genomic_DNA"/>
</dbReference>
<dbReference type="RefSeq" id="WP_094723009.1">
    <property type="nucleotide sequence ID" value="NZ_MWWS01000005.1"/>
</dbReference>
<proteinExistence type="predicted"/>
<comment type="caution">
    <text evidence="3">The sequence shown here is derived from an EMBL/GenBank/DDBJ whole genome shotgun (WGS) entry which is preliminary data.</text>
</comment>
<dbReference type="AlphaFoldDB" id="A0A261EQQ0"/>
<dbReference type="OrthoDB" id="3233902at2"/>
<evidence type="ECO:0000313" key="4">
    <source>
        <dbReference type="Proteomes" id="UP000216004"/>
    </source>
</evidence>
<keyword evidence="4" id="KW-1185">Reference proteome</keyword>
<evidence type="ECO:0000256" key="2">
    <source>
        <dbReference type="SAM" id="Phobius"/>
    </source>
</evidence>